<evidence type="ECO:0000313" key="1">
    <source>
        <dbReference type="EMBL" id="CAG6449260.1"/>
    </source>
</evidence>
<dbReference type="EMBL" id="HBUE01012814">
    <property type="protein sequence ID" value="CAG6449260.1"/>
    <property type="molecule type" value="Transcribed_RNA"/>
</dbReference>
<accession>A0A8D8A4P0</accession>
<proteinExistence type="predicted"/>
<reference evidence="1" key="1">
    <citation type="submission" date="2021-05" db="EMBL/GenBank/DDBJ databases">
        <authorList>
            <person name="Alioto T."/>
            <person name="Alioto T."/>
            <person name="Gomez Garrido J."/>
        </authorList>
    </citation>
    <scope>NUCLEOTIDE SEQUENCE</scope>
</reference>
<dbReference type="EMBL" id="HBUE01324887">
    <property type="protein sequence ID" value="CAG6590283.1"/>
    <property type="molecule type" value="Transcribed_RNA"/>
</dbReference>
<dbReference type="EMBL" id="HBUE01218323">
    <property type="protein sequence ID" value="CAG6538271.1"/>
    <property type="molecule type" value="Transcribed_RNA"/>
</dbReference>
<organism evidence="1">
    <name type="scientific">Culex pipiens</name>
    <name type="common">House mosquito</name>
    <dbReference type="NCBI Taxonomy" id="7175"/>
    <lineage>
        <taxon>Eukaryota</taxon>
        <taxon>Metazoa</taxon>
        <taxon>Ecdysozoa</taxon>
        <taxon>Arthropoda</taxon>
        <taxon>Hexapoda</taxon>
        <taxon>Insecta</taxon>
        <taxon>Pterygota</taxon>
        <taxon>Neoptera</taxon>
        <taxon>Endopterygota</taxon>
        <taxon>Diptera</taxon>
        <taxon>Nematocera</taxon>
        <taxon>Culicoidea</taxon>
        <taxon>Culicidae</taxon>
        <taxon>Culicinae</taxon>
        <taxon>Culicini</taxon>
        <taxon>Culex</taxon>
        <taxon>Culex</taxon>
    </lineage>
</organism>
<sequence>MSLAPYMCDRPYRLPTKNGRLSPTCLSSTPNRLLLPDSSAGSALQALTITISRTPSRRISAAGVVWMLLLAVGCPARACCCRFMAACLLATDGRSKVGYRLFRVLVLSTSRRDFTKKKRHSGSQINFAFDRLSQAPKTQLRTSLPKSRPKSLGFSAVTGVFPPEIQTLSLTPLEQNGGFVTSL</sequence>
<dbReference type="AlphaFoldDB" id="A0A8D8A4P0"/>
<protein>
    <submittedName>
        <fullName evidence="1">(northern house mosquito) hypothetical protein</fullName>
    </submittedName>
</protein>
<name>A0A8D8A4P0_CULPI</name>